<evidence type="ECO:0000256" key="1">
    <source>
        <dbReference type="SAM" id="Phobius"/>
    </source>
</evidence>
<dbReference type="Proteomes" id="UP000183685">
    <property type="component" value="Unassembled WGS sequence"/>
</dbReference>
<keyword evidence="3" id="KW-1185">Reference proteome</keyword>
<name>A0A1G6ZI25_9PROT</name>
<feature type="transmembrane region" description="Helical" evidence="1">
    <location>
        <begin position="6"/>
        <end position="24"/>
    </location>
</feature>
<dbReference type="PANTHER" id="PTHR41532:SF1">
    <property type="entry name" value="FIXS PROTEIN"/>
    <property type="match status" value="1"/>
</dbReference>
<sequence length="54" mass="6100">MDILLYLIPIALTLGLAGLAGFLWTMRNNQYDDLEGAAHRILLDDDEDEMSHPK</sequence>
<dbReference type="OrthoDB" id="9802763at2"/>
<keyword evidence="1" id="KW-1133">Transmembrane helix</keyword>
<dbReference type="PANTHER" id="PTHR41532">
    <property type="entry name" value="FIXS PROTEIN"/>
    <property type="match status" value="1"/>
</dbReference>
<evidence type="ECO:0000313" key="2">
    <source>
        <dbReference type="EMBL" id="SDE01246.1"/>
    </source>
</evidence>
<dbReference type="EMBL" id="FNAK01000004">
    <property type="protein sequence ID" value="SDE01246.1"/>
    <property type="molecule type" value="Genomic_DNA"/>
</dbReference>
<dbReference type="STRING" id="637679.GCA_001550055_02065"/>
<organism evidence="2 3">
    <name type="scientific">Kordiimonas lacus</name>
    <dbReference type="NCBI Taxonomy" id="637679"/>
    <lineage>
        <taxon>Bacteria</taxon>
        <taxon>Pseudomonadati</taxon>
        <taxon>Pseudomonadota</taxon>
        <taxon>Alphaproteobacteria</taxon>
        <taxon>Kordiimonadales</taxon>
        <taxon>Kordiimonadaceae</taxon>
        <taxon>Kordiimonas</taxon>
    </lineage>
</organism>
<keyword evidence="1" id="KW-0812">Transmembrane</keyword>
<dbReference type="InterPro" id="IPR004714">
    <property type="entry name" value="Cyt_oxidase_maturation_cbb3"/>
</dbReference>
<protein>
    <submittedName>
        <fullName evidence="2">Cytochrome oxidase maturation protein, cbb3-type</fullName>
    </submittedName>
</protein>
<dbReference type="NCBIfam" id="TIGR00847">
    <property type="entry name" value="ccoS"/>
    <property type="match status" value="1"/>
</dbReference>
<proteinExistence type="predicted"/>
<dbReference type="AlphaFoldDB" id="A0A1G6ZI25"/>
<accession>A0A1G6ZI25</accession>
<evidence type="ECO:0000313" key="3">
    <source>
        <dbReference type="Proteomes" id="UP000183685"/>
    </source>
</evidence>
<dbReference type="RefSeq" id="WP_068304594.1">
    <property type="nucleotide sequence ID" value="NZ_DAIOMO010000004.1"/>
</dbReference>
<reference evidence="2 3" key="1">
    <citation type="submission" date="2016-10" db="EMBL/GenBank/DDBJ databases">
        <authorList>
            <person name="de Groot N.N."/>
        </authorList>
    </citation>
    <scope>NUCLEOTIDE SEQUENCE [LARGE SCALE GENOMIC DNA]</scope>
    <source>
        <strain evidence="2 3">CGMCC 1.9109</strain>
    </source>
</reference>
<gene>
    <name evidence="2" type="ORF">SAMN04488071_1790</name>
</gene>
<dbReference type="Pfam" id="PF03597">
    <property type="entry name" value="FixS"/>
    <property type="match status" value="1"/>
</dbReference>
<keyword evidence="1" id="KW-0472">Membrane</keyword>